<feature type="transmembrane region" description="Helical" evidence="1">
    <location>
        <begin position="15"/>
        <end position="34"/>
    </location>
</feature>
<feature type="domain" description="M23ase beta-sheet core" evidence="2">
    <location>
        <begin position="65"/>
        <end position="158"/>
    </location>
</feature>
<name>A0ABS7Z1I3_9SPHI</name>
<gene>
    <name evidence="3" type="ORF">IPZ78_02575</name>
</gene>
<dbReference type="InterPro" id="IPR011055">
    <property type="entry name" value="Dup_hybrid_motif"/>
</dbReference>
<dbReference type="EMBL" id="JADEYP010000003">
    <property type="protein sequence ID" value="MCA5004035.1"/>
    <property type="molecule type" value="Genomic_DNA"/>
</dbReference>
<dbReference type="Proteomes" id="UP001165302">
    <property type="component" value="Unassembled WGS sequence"/>
</dbReference>
<evidence type="ECO:0000256" key="1">
    <source>
        <dbReference type="SAM" id="Phobius"/>
    </source>
</evidence>
<dbReference type="InterPro" id="IPR016047">
    <property type="entry name" value="M23ase_b-sheet_dom"/>
</dbReference>
<evidence type="ECO:0000313" key="4">
    <source>
        <dbReference type="Proteomes" id="UP001165302"/>
    </source>
</evidence>
<dbReference type="CDD" id="cd12797">
    <property type="entry name" value="M23_peptidase"/>
    <property type="match status" value="1"/>
</dbReference>
<sequence length="174" mass="19738">MLIVLFNYLQKRRGMYPALITIGIYLLIFPKIHLAQQLQMSSPLPQLKVTSPYGKRIHPILGVLKFHNGVDFKSRADTVKSILDGQVIEARYNRLLGNYITIKNGAIEIIYGHLNYIYVQKDDYLSAGDNIGISGKTGLATAEHLHLAIRMNNQYINPIKFLIALQTRMLNNSK</sequence>
<keyword evidence="1" id="KW-0812">Transmembrane</keyword>
<comment type="caution">
    <text evidence="3">The sequence shown here is derived from an EMBL/GenBank/DDBJ whole genome shotgun (WGS) entry which is preliminary data.</text>
</comment>
<organism evidence="3 4">
    <name type="scientific">Sphingobacterium bovistauri</name>
    <dbReference type="NCBI Taxonomy" id="2781959"/>
    <lineage>
        <taxon>Bacteria</taxon>
        <taxon>Pseudomonadati</taxon>
        <taxon>Bacteroidota</taxon>
        <taxon>Sphingobacteriia</taxon>
        <taxon>Sphingobacteriales</taxon>
        <taxon>Sphingobacteriaceae</taxon>
        <taxon>Sphingobacterium</taxon>
    </lineage>
</organism>
<dbReference type="PANTHER" id="PTHR21666">
    <property type="entry name" value="PEPTIDASE-RELATED"/>
    <property type="match status" value="1"/>
</dbReference>
<protein>
    <submittedName>
        <fullName evidence="3">M23 family metallopeptidase</fullName>
    </submittedName>
</protein>
<dbReference type="Gene3D" id="2.70.70.10">
    <property type="entry name" value="Glucose Permease (Domain IIA)"/>
    <property type="match status" value="1"/>
</dbReference>
<accession>A0ABS7Z1I3</accession>
<evidence type="ECO:0000313" key="3">
    <source>
        <dbReference type="EMBL" id="MCA5004035.1"/>
    </source>
</evidence>
<dbReference type="SUPFAM" id="SSF51261">
    <property type="entry name" value="Duplicated hybrid motif"/>
    <property type="match status" value="1"/>
</dbReference>
<proteinExistence type="predicted"/>
<keyword evidence="4" id="KW-1185">Reference proteome</keyword>
<dbReference type="PANTHER" id="PTHR21666:SF270">
    <property type="entry name" value="MUREIN HYDROLASE ACTIVATOR ENVC"/>
    <property type="match status" value="1"/>
</dbReference>
<keyword evidence="1" id="KW-0472">Membrane</keyword>
<dbReference type="Pfam" id="PF01551">
    <property type="entry name" value="Peptidase_M23"/>
    <property type="match status" value="1"/>
</dbReference>
<dbReference type="RefSeq" id="WP_225551370.1">
    <property type="nucleotide sequence ID" value="NZ_JADEYP010000003.1"/>
</dbReference>
<keyword evidence="1" id="KW-1133">Transmembrane helix</keyword>
<reference evidence="3" key="1">
    <citation type="submission" date="2020-10" db="EMBL/GenBank/DDBJ databases">
        <authorList>
            <person name="Lu T."/>
            <person name="Wang Q."/>
            <person name="Han X."/>
        </authorList>
    </citation>
    <scope>NUCLEOTIDE SEQUENCE</scope>
    <source>
        <strain evidence="3">WQ 366</strain>
    </source>
</reference>
<evidence type="ECO:0000259" key="2">
    <source>
        <dbReference type="Pfam" id="PF01551"/>
    </source>
</evidence>
<dbReference type="InterPro" id="IPR050570">
    <property type="entry name" value="Cell_wall_metabolism_enzyme"/>
</dbReference>